<evidence type="ECO:0000313" key="8">
    <source>
        <dbReference type="EMBL" id="AGS09228.1"/>
    </source>
</evidence>
<feature type="domain" description="Mating-type protein C-terminal" evidence="7">
    <location>
        <begin position="369"/>
        <end position="502"/>
    </location>
</feature>
<dbReference type="Pfam" id="PF05920">
    <property type="entry name" value="Homeobox_KN"/>
    <property type="match status" value="1"/>
</dbReference>
<feature type="region of interest" description="Disordered" evidence="5">
    <location>
        <begin position="241"/>
        <end position="260"/>
    </location>
</feature>
<name>S5RTQ5_9AGAM</name>
<keyword evidence="2 8" id="KW-0238">DNA-binding</keyword>
<evidence type="ECO:0000256" key="2">
    <source>
        <dbReference type="ARBA" id="ARBA00023125"/>
    </source>
</evidence>
<dbReference type="Gene3D" id="1.10.10.60">
    <property type="entry name" value="Homeodomain-like"/>
    <property type="match status" value="1"/>
</dbReference>
<comment type="similarity">
    <text evidence="1">Belongs to the TALE/M-ATYP homeobox family.</text>
</comment>
<dbReference type="InterPro" id="IPR024441">
    <property type="entry name" value="Homeodomain1_C"/>
</dbReference>
<dbReference type="InterPro" id="IPR009057">
    <property type="entry name" value="Homeodomain-like_sf"/>
</dbReference>
<feature type="domain" description="KN homeodomain" evidence="6">
    <location>
        <begin position="122"/>
        <end position="159"/>
    </location>
</feature>
<accession>S5RTQ5</accession>
<dbReference type="GO" id="GO:0006355">
    <property type="term" value="P:regulation of DNA-templated transcription"/>
    <property type="evidence" value="ECO:0007669"/>
    <property type="project" value="InterPro"/>
</dbReference>
<dbReference type="InterPro" id="IPR008422">
    <property type="entry name" value="KN_HD"/>
</dbReference>
<organism evidence="8">
    <name type="scientific">Heterobasidion occidentale</name>
    <dbReference type="NCBI Taxonomy" id="942053"/>
    <lineage>
        <taxon>Eukaryota</taxon>
        <taxon>Fungi</taxon>
        <taxon>Dikarya</taxon>
        <taxon>Basidiomycota</taxon>
        <taxon>Agaricomycotina</taxon>
        <taxon>Agaricomycetes</taxon>
        <taxon>Russulales</taxon>
        <taxon>Bondarzewiaceae</taxon>
        <taxon>Heterobasidion</taxon>
    </lineage>
</organism>
<evidence type="ECO:0000259" key="7">
    <source>
        <dbReference type="Pfam" id="PF12737"/>
    </source>
</evidence>
<dbReference type="InterPro" id="IPR001356">
    <property type="entry name" value="HD"/>
</dbReference>
<proteinExistence type="inferred from homology"/>
<keyword evidence="3 8" id="KW-0371">Homeobox</keyword>
<dbReference type="EMBL" id="KF280360">
    <property type="protein sequence ID" value="AGS09228.1"/>
    <property type="molecule type" value="Genomic_DNA"/>
</dbReference>
<keyword evidence="4" id="KW-0539">Nucleus</keyword>
<reference evidence="8" key="1">
    <citation type="journal article" date="2013" name="Mol. Biol. Evol.">
        <title>Extensive trans-specific polymorphism at the mating type locus of the root decay fungus heterobasidion.</title>
        <authorList>
            <person name="van Diepen L.T."/>
            <person name="Olson A."/>
            <person name="Ihrmark K."/>
            <person name="Stenlid J."/>
            <person name="James T.Y."/>
        </authorList>
    </citation>
    <scope>NUCLEOTIDE SEQUENCE</scope>
    <source>
        <strain evidence="8">MON_109_sci2</strain>
    </source>
</reference>
<dbReference type="CDD" id="cd00086">
    <property type="entry name" value="homeodomain"/>
    <property type="match status" value="1"/>
</dbReference>
<dbReference type="SUPFAM" id="SSF46689">
    <property type="entry name" value="Homeodomain-like"/>
    <property type="match status" value="1"/>
</dbReference>
<dbReference type="GO" id="GO:0003677">
    <property type="term" value="F:DNA binding"/>
    <property type="evidence" value="ECO:0007669"/>
    <property type="project" value="UniProtKB-KW"/>
</dbReference>
<feature type="compositionally biased region" description="Polar residues" evidence="5">
    <location>
        <begin position="412"/>
        <end position="423"/>
    </location>
</feature>
<reference evidence="8" key="2">
    <citation type="submission" date="2013-06" db="EMBL/GenBank/DDBJ databases">
        <authorList>
            <person name="van Diepen L.T.A."/>
            <person name="Olson A."/>
            <person name="Ihrmark K."/>
            <person name="Stenlid J."/>
            <person name="James T.Y."/>
        </authorList>
    </citation>
    <scope>NUCLEOTIDE SEQUENCE</scope>
    <source>
        <strain evidence="8">MON_109_sci2</strain>
    </source>
</reference>
<evidence type="ECO:0000259" key="6">
    <source>
        <dbReference type="Pfam" id="PF05920"/>
    </source>
</evidence>
<sequence>MARHPLYHRLAMAPSDILSAAVDGPQALESFQKLWMQLCTEFDEEARLDRVDEEVMMMANVTASIVSTLAGSLSHLENKANARHATLLNRLEHTLEGLGSPITSKEASSSPRLSLSDLSQNWLLENLHEPYPSSSVKKDLARSSGQSVDAVNAWFHNTRDHVGWTTVAHHHFKGSRSAMVDAARRAFITPDPTRPLSPFLSHAFSVVKRNLEKFLGIVPVEDPPDACQDTPRTVFHSGPEIAVDGERHGTPSRKEESKHLELPVRLPFSPCTLQPQNCDDDDLEEDMTPPPPIAGCKRRADSEPEVEQHSPVSDLRLMKRQRLNWRPMSVPGGTVEHTNISDLLPSDKTLLAPTASYPGSSCTLIASSLSSQASSTLPYLPTSSLTTQLLPTSHNSRKRRLSDASCDVSPKRPQNTRSGSCMQAVSDPFPRSTDETTQDSVLYESWYQTATDTPSEYFVSDLLNDPSPATPVSNTPWTDALCNEVPVLPQDYLIPSQKFNLSDDDFRAMVASGYDMSLNFIPTDQGILEMLSSLDDLFPLSFTGLSSCSNNPVQYTTLGVTSRTEDIAPSPLDSPLGISSPPLDSPLGISPSLLDSTLDLSLPPLDSPLGSVPSSPAYENPLFIPSSSALVSGSTSIL</sequence>
<evidence type="ECO:0000256" key="3">
    <source>
        <dbReference type="ARBA" id="ARBA00023155"/>
    </source>
</evidence>
<evidence type="ECO:0000256" key="4">
    <source>
        <dbReference type="ARBA" id="ARBA00023242"/>
    </source>
</evidence>
<evidence type="ECO:0000256" key="5">
    <source>
        <dbReference type="SAM" id="MobiDB-lite"/>
    </source>
</evidence>
<protein>
    <submittedName>
        <fullName evidence="8">B1 homeodomain mating type protein</fullName>
    </submittedName>
</protein>
<feature type="compositionally biased region" description="Basic and acidic residues" evidence="5">
    <location>
        <begin position="244"/>
        <end position="260"/>
    </location>
</feature>
<dbReference type="AlphaFoldDB" id="S5RTQ5"/>
<feature type="region of interest" description="Disordered" evidence="5">
    <location>
        <begin position="391"/>
        <end position="435"/>
    </location>
</feature>
<evidence type="ECO:0000256" key="1">
    <source>
        <dbReference type="ARBA" id="ARBA00005800"/>
    </source>
</evidence>
<dbReference type="Pfam" id="PF12737">
    <property type="entry name" value="Mating_C"/>
    <property type="match status" value="1"/>
</dbReference>